<keyword evidence="1" id="KW-0472">Membrane</keyword>
<sequence>MIINLPLLTSERFFQPFHSWAEQSVGNYNKLIGILFVLLVASFIFCAVEVIRMGWSDERTTVISLRASYIMLVIIILLDILLPKTYMWHVFFMFKYFMAFSAAGIYLAIKHHKDFS</sequence>
<name>A0ABQ0XIS4_9LACO</name>
<keyword evidence="1" id="KW-1133">Transmembrane helix</keyword>
<keyword evidence="3" id="KW-1185">Reference proteome</keyword>
<accession>A0ABQ0XIS4</accession>
<evidence type="ECO:0000313" key="3">
    <source>
        <dbReference type="Proteomes" id="UP000321409"/>
    </source>
</evidence>
<dbReference type="Proteomes" id="UP000321409">
    <property type="component" value="Unassembled WGS sequence"/>
</dbReference>
<evidence type="ECO:0000313" key="2">
    <source>
        <dbReference type="EMBL" id="GEP23310.1"/>
    </source>
</evidence>
<feature type="transmembrane region" description="Helical" evidence="1">
    <location>
        <begin position="31"/>
        <end position="51"/>
    </location>
</feature>
<reference evidence="2 3" key="1">
    <citation type="submission" date="2019-07" db="EMBL/GenBank/DDBJ databases">
        <title>Whole genome shotgun sequence of Lactobacillus diolivorans NBRC 107869.</title>
        <authorList>
            <person name="Hosoyama A."/>
            <person name="Uohara A."/>
            <person name="Ohji S."/>
            <person name="Ichikawa N."/>
        </authorList>
    </citation>
    <scope>NUCLEOTIDE SEQUENCE [LARGE SCALE GENOMIC DNA]</scope>
    <source>
        <strain evidence="2 3">NBRC 107869</strain>
    </source>
</reference>
<proteinExistence type="predicted"/>
<evidence type="ECO:0000256" key="1">
    <source>
        <dbReference type="SAM" id="Phobius"/>
    </source>
</evidence>
<feature type="transmembrane region" description="Helical" evidence="1">
    <location>
        <begin position="63"/>
        <end position="82"/>
    </location>
</feature>
<protein>
    <recommendedName>
        <fullName evidence="4">DUF2178 domain-containing protein</fullName>
    </recommendedName>
</protein>
<gene>
    <name evidence="2" type="ORF">LDI01_09030</name>
</gene>
<dbReference type="EMBL" id="BKAB01000010">
    <property type="protein sequence ID" value="GEP23310.1"/>
    <property type="molecule type" value="Genomic_DNA"/>
</dbReference>
<organism evidence="2 3">
    <name type="scientific">Lentilactobacillus diolivorans</name>
    <dbReference type="NCBI Taxonomy" id="179838"/>
    <lineage>
        <taxon>Bacteria</taxon>
        <taxon>Bacillati</taxon>
        <taxon>Bacillota</taxon>
        <taxon>Bacilli</taxon>
        <taxon>Lactobacillales</taxon>
        <taxon>Lactobacillaceae</taxon>
        <taxon>Lentilactobacillus</taxon>
    </lineage>
</organism>
<comment type="caution">
    <text evidence="2">The sequence shown here is derived from an EMBL/GenBank/DDBJ whole genome shotgun (WGS) entry which is preliminary data.</text>
</comment>
<keyword evidence="1" id="KW-0812">Transmembrane</keyword>
<evidence type="ECO:0008006" key="4">
    <source>
        <dbReference type="Google" id="ProtNLM"/>
    </source>
</evidence>
<feature type="transmembrane region" description="Helical" evidence="1">
    <location>
        <begin position="88"/>
        <end position="109"/>
    </location>
</feature>